<gene>
    <name evidence="2" type="ORF">SAMN05421842_12028</name>
</gene>
<dbReference type="InterPro" id="IPR010310">
    <property type="entry name" value="T7SS_ESAT-6-like"/>
</dbReference>
<dbReference type="InterPro" id="IPR036689">
    <property type="entry name" value="ESAT-6-like_sf"/>
</dbReference>
<dbReference type="STRING" id="119641.SAMN05421842_12028"/>
<dbReference type="Proteomes" id="UP000199263">
    <property type="component" value="Unassembled WGS sequence"/>
</dbReference>
<reference evidence="2 3" key="1">
    <citation type="submission" date="2016-10" db="EMBL/GenBank/DDBJ databases">
        <authorList>
            <person name="de Groot N.N."/>
        </authorList>
    </citation>
    <scope>NUCLEOTIDE SEQUENCE [LARGE SCALE GENOMIC DNA]</scope>
    <source>
        <strain evidence="2 3">DSM 12992</strain>
    </source>
</reference>
<keyword evidence="1" id="KW-0175">Coiled coil</keyword>
<proteinExistence type="predicted"/>
<dbReference type="EMBL" id="FOMG01000020">
    <property type="protein sequence ID" value="SFD11184.1"/>
    <property type="molecule type" value="Genomic_DNA"/>
</dbReference>
<dbReference type="Gene3D" id="1.10.287.1060">
    <property type="entry name" value="ESAT-6-like"/>
    <property type="match status" value="1"/>
</dbReference>
<dbReference type="RefSeq" id="WP_090092356.1">
    <property type="nucleotide sequence ID" value="NZ_FOMG01000020.1"/>
</dbReference>
<dbReference type="Pfam" id="PF06013">
    <property type="entry name" value="WXG100"/>
    <property type="match status" value="1"/>
</dbReference>
<name>A0A1I1PMR8_9CLOT</name>
<sequence length="121" mass="13041">MAEGTEIKVNESDFNNAIQKIDKLIKDLCNEYKNIAKHNEALAMAWTGKAGDAFLKAAYSLERQYAQVIAKLKVNKEDLEKAKEAFLKEDNYIAGLMGAVIAGGIGTSAAKVAGECATSVK</sequence>
<organism evidence="2 3">
    <name type="scientific">Clostridium uliginosum</name>
    <dbReference type="NCBI Taxonomy" id="119641"/>
    <lineage>
        <taxon>Bacteria</taxon>
        <taxon>Bacillati</taxon>
        <taxon>Bacillota</taxon>
        <taxon>Clostridia</taxon>
        <taxon>Eubacteriales</taxon>
        <taxon>Clostridiaceae</taxon>
        <taxon>Clostridium</taxon>
    </lineage>
</organism>
<feature type="coiled-coil region" evidence="1">
    <location>
        <begin position="62"/>
        <end position="89"/>
    </location>
</feature>
<dbReference type="SUPFAM" id="SSF140453">
    <property type="entry name" value="EsxAB dimer-like"/>
    <property type="match status" value="1"/>
</dbReference>
<evidence type="ECO:0000313" key="2">
    <source>
        <dbReference type="EMBL" id="SFD11184.1"/>
    </source>
</evidence>
<keyword evidence="3" id="KW-1185">Reference proteome</keyword>
<protein>
    <submittedName>
        <fullName evidence="2">WXG100 family type VII secretion target</fullName>
    </submittedName>
</protein>
<dbReference type="AlphaFoldDB" id="A0A1I1PMR8"/>
<accession>A0A1I1PMR8</accession>
<evidence type="ECO:0000256" key="1">
    <source>
        <dbReference type="SAM" id="Coils"/>
    </source>
</evidence>
<evidence type="ECO:0000313" key="3">
    <source>
        <dbReference type="Proteomes" id="UP000199263"/>
    </source>
</evidence>